<organism evidence="1 2">
    <name type="scientific">Rattus norvegicus</name>
    <name type="common">Rat</name>
    <dbReference type="NCBI Taxonomy" id="10116"/>
    <lineage>
        <taxon>Eukaryota</taxon>
        <taxon>Metazoa</taxon>
        <taxon>Chordata</taxon>
        <taxon>Craniata</taxon>
        <taxon>Vertebrata</taxon>
        <taxon>Euteleostomi</taxon>
        <taxon>Mammalia</taxon>
        <taxon>Eutheria</taxon>
        <taxon>Euarchontoglires</taxon>
        <taxon>Glires</taxon>
        <taxon>Rodentia</taxon>
        <taxon>Myomorpha</taxon>
        <taxon>Muroidea</taxon>
        <taxon>Muridae</taxon>
        <taxon>Murinae</taxon>
        <taxon>Rattus</taxon>
    </lineage>
</organism>
<accession>A6K2Y6</accession>
<protein>
    <submittedName>
        <fullName evidence="1">RCG51706, isoform CRA_b</fullName>
    </submittedName>
</protein>
<gene>
    <name evidence="1" type="ORF">rCG_51706</name>
</gene>
<proteinExistence type="predicted"/>
<evidence type="ECO:0000313" key="2">
    <source>
        <dbReference type="Proteomes" id="UP000234681"/>
    </source>
</evidence>
<evidence type="ECO:0000313" key="1">
    <source>
        <dbReference type="EMBL" id="EDL85714.1"/>
    </source>
</evidence>
<dbReference type="Proteomes" id="UP000234681">
    <property type="component" value="Chromosome 2"/>
</dbReference>
<reference evidence="1 2" key="1">
    <citation type="submission" date="2005-09" db="EMBL/GenBank/DDBJ databases">
        <authorList>
            <person name="Mural R.J."/>
            <person name="Li P.W."/>
            <person name="Adams M.D."/>
            <person name="Amanatides P.G."/>
            <person name="Baden-Tillson H."/>
            <person name="Barnstead M."/>
            <person name="Chin S.H."/>
            <person name="Dew I."/>
            <person name="Evans C.A."/>
            <person name="Ferriera S."/>
            <person name="Flanigan M."/>
            <person name="Fosler C."/>
            <person name="Glodek A."/>
            <person name="Gu Z."/>
            <person name="Holt R.A."/>
            <person name="Jennings D."/>
            <person name="Kraft C.L."/>
            <person name="Lu F."/>
            <person name="Nguyen T."/>
            <person name="Nusskern D.R."/>
            <person name="Pfannkoch C.M."/>
            <person name="Sitter C."/>
            <person name="Sutton G.G."/>
            <person name="Venter J.C."/>
            <person name="Wang Z."/>
            <person name="Woodage T."/>
            <person name="Zheng X.H."/>
            <person name="Zhong F."/>
        </authorList>
    </citation>
    <scope>NUCLEOTIDE SEQUENCE [LARGE SCALE GENOMIC DNA]</scope>
    <source>
        <strain>BN</strain>
        <strain evidence="2">Sprague-Dawley</strain>
    </source>
</reference>
<dbReference type="EMBL" id="CH474015">
    <property type="protein sequence ID" value="EDL85714.1"/>
    <property type="molecule type" value="Genomic_DNA"/>
</dbReference>
<sequence>MIFASLGWPFLPARESGLEQNSLGITTMKWAVWKARNCCAAVEPLNAEGGFSRGRLFLTLRIPSPGTGSF</sequence>
<dbReference type="AlphaFoldDB" id="A6K2Y6"/>
<name>A6K2Y6_RAT</name>